<dbReference type="AlphaFoldDB" id="A0AAV9I267"/>
<comment type="similarity">
    <text evidence="7">Belongs to the chloroperoxidase family.</text>
</comment>
<accession>A0AAV9I267</accession>
<keyword evidence="8" id="KW-0732">Signal</keyword>
<comment type="cofactor">
    <cofactor evidence="1">
        <name>heme b</name>
        <dbReference type="ChEBI" id="CHEBI:60344"/>
    </cofactor>
</comment>
<dbReference type="InterPro" id="IPR000028">
    <property type="entry name" value="Chloroperoxidase"/>
</dbReference>
<comment type="caution">
    <text evidence="10">The sequence shown here is derived from an EMBL/GenBank/DDBJ whole genome shotgun (WGS) entry which is preliminary data.</text>
</comment>
<evidence type="ECO:0000256" key="2">
    <source>
        <dbReference type="ARBA" id="ARBA00022559"/>
    </source>
</evidence>
<dbReference type="PANTHER" id="PTHR33577:SF7">
    <property type="entry name" value="HEME HALOPEROXIDASE FAMILY PROFILE DOMAIN-CONTAINING PROTEIN"/>
    <property type="match status" value="1"/>
</dbReference>
<evidence type="ECO:0000256" key="1">
    <source>
        <dbReference type="ARBA" id="ARBA00001970"/>
    </source>
</evidence>
<dbReference type="PROSITE" id="PS51405">
    <property type="entry name" value="HEME_HALOPEROXIDASE"/>
    <property type="match status" value="1"/>
</dbReference>
<keyword evidence="4" id="KW-0479">Metal-binding</keyword>
<evidence type="ECO:0000259" key="9">
    <source>
        <dbReference type="PROSITE" id="PS51405"/>
    </source>
</evidence>
<evidence type="ECO:0000256" key="7">
    <source>
        <dbReference type="ARBA" id="ARBA00025795"/>
    </source>
</evidence>
<evidence type="ECO:0000256" key="5">
    <source>
        <dbReference type="ARBA" id="ARBA00023002"/>
    </source>
</evidence>
<feature type="chain" id="PRO_5043687287" evidence="8">
    <location>
        <begin position="18"/>
        <end position="239"/>
    </location>
</feature>
<feature type="signal peptide" evidence="8">
    <location>
        <begin position="1"/>
        <end position="17"/>
    </location>
</feature>
<evidence type="ECO:0000256" key="3">
    <source>
        <dbReference type="ARBA" id="ARBA00022617"/>
    </source>
</evidence>
<keyword evidence="5" id="KW-0560">Oxidoreductase</keyword>
<gene>
    <name evidence="10" type="ORF">QBC42DRAFT_259306</name>
</gene>
<evidence type="ECO:0000256" key="6">
    <source>
        <dbReference type="ARBA" id="ARBA00023004"/>
    </source>
</evidence>
<dbReference type="Pfam" id="PF01328">
    <property type="entry name" value="Peroxidase_2"/>
    <property type="match status" value="1"/>
</dbReference>
<keyword evidence="11" id="KW-1185">Reference proteome</keyword>
<reference evidence="10" key="1">
    <citation type="journal article" date="2023" name="Mol. Phylogenet. Evol.">
        <title>Genome-scale phylogeny and comparative genomics of the fungal order Sordariales.</title>
        <authorList>
            <person name="Hensen N."/>
            <person name="Bonometti L."/>
            <person name="Westerberg I."/>
            <person name="Brannstrom I.O."/>
            <person name="Guillou S."/>
            <person name="Cros-Aarteil S."/>
            <person name="Calhoun S."/>
            <person name="Haridas S."/>
            <person name="Kuo A."/>
            <person name="Mondo S."/>
            <person name="Pangilinan J."/>
            <person name="Riley R."/>
            <person name="LaButti K."/>
            <person name="Andreopoulos B."/>
            <person name="Lipzen A."/>
            <person name="Chen C."/>
            <person name="Yan M."/>
            <person name="Daum C."/>
            <person name="Ng V."/>
            <person name="Clum A."/>
            <person name="Steindorff A."/>
            <person name="Ohm R.A."/>
            <person name="Martin F."/>
            <person name="Silar P."/>
            <person name="Natvig D.O."/>
            <person name="Lalanne C."/>
            <person name="Gautier V."/>
            <person name="Ament-Velasquez S.L."/>
            <person name="Kruys A."/>
            <person name="Hutchinson M.I."/>
            <person name="Powell A.J."/>
            <person name="Barry K."/>
            <person name="Miller A.N."/>
            <person name="Grigoriev I.V."/>
            <person name="Debuchy R."/>
            <person name="Gladieux P."/>
            <person name="Hiltunen Thoren M."/>
            <person name="Johannesson H."/>
        </authorList>
    </citation>
    <scope>NUCLEOTIDE SEQUENCE</scope>
    <source>
        <strain evidence="10">PSN324</strain>
    </source>
</reference>
<keyword evidence="2" id="KW-0575">Peroxidase</keyword>
<dbReference type="GO" id="GO:0004601">
    <property type="term" value="F:peroxidase activity"/>
    <property type="evidence" value="ECO:0007669"/>
    <property type="project" value="UniProtKB-KW"/>
</dbReference>
<organism evidence="10 11">
    <name type="scientific">Cladorrhinum samala</name>
    <dbReference type="NCBI Taxonomy" id="585594"/>
    <lineage>
        <taxon>Eukaryota</taxon>
        <taxon>Fungi</taxon>
        <taxon>Dikarya</taxon>
        <taxon>Ascomycota</taxon>
        <taxon>Pezizomycotina</taxon>
        <taxon>Sordariomycetes</taxon>
        <taxon>Sordariomycetidae</taxon>
        <taxon>Sordariales</taxon>
        <taxon>Podosporaceae</taxon>
        <taxon>Cladorrhinum</taxon>
    </lineage>
</organism>
<dbReference type="GO" id="GO:0046872">
    <property type="term" value="F:metal ion binding"/>
    <property type="evidence" value="ECO:0007669"/>
    <property type="project" value="UniProtKB-KW"/>
</dbReference>
<reference evidence="10" key="2">
    <citation type="submission" date="2023-06" db="EMBL/GenBank/DDBJ databases">
        <authorList>
            <consortium name="Lawrence Berkeley National Laboratory"/>
            <person name="Mondo S.J."/>
            <person name="Hensen N."/>
            <person name="Bonometti L."/>
            <person name="Westerberg I."/>
            <person name="Brannstrom I.O."/>
            <person name="Guillou S."/>
            <person name="Cros-Aarteil S."/>
            <person name="Calhoun S."/>
            <person name="Haridas S."/>
            <person name="Kuo A."/>
            <person name="Pangilinan J."/>
            <person name="Riley R."/>
            <person name="Labutti K."/>
            <person name="Andreopoulos B."/>
            <person name="Lipzen A."/>
            <person name="Chen C."/>
            <person name="Yanf M."/>
            <person name="Daum C."/>
            <person name="Ng V."/>
            <person name="Clum A."/>
            <person name="Steindorff A."/>
            <person name="Ohm R."/>
            <person name="Martin F."/>
            <person name="Silar P."/>
            <person name="Natvig D."/>
            <person name="Lalanne C."/>
            <person name="Gautier V."/>
            <person name="Ament-Velasquez S.L."/>
            <person name="Kruys A."/>
            <person name="Hutchinson M.I."/>
            <person name="Powell A.J."/>
            <person name="Barry K."/>
            <person name="Miller A.N."/>
            <person name="Grigoriev I.V."/>
            <person name="Debuchy R."/>
            <person name="Gladieux P."/>
            <person name="Thoren M.H."/>
            <person name="Johannesson H."/>
        </authorList>
    </citation>
    <scope>NUCLEOTIDE SEQUENCE</scope>
    <source>
        <strain evidence="10">PSN324</strain>
    </source>
</reference>
<evidence type="ECO:0000313" key="11">
    <source>
        <dbReference type="Proteomes" id="UP001321749"/>
    </source>
</evidence>
<dbReference type="Gene3D" id="1.10.489.10">
    <property type="entry name" value="Chloroperoxidase-like"/>
    <property type="match status" value="1"/>
</dbReference>
<dbReference type="EMBL" id="MU864932">
    <property type="protein sequence ID" value="KAK4466305.1"/>
    <property type="molecule type" value="Genomic_DNA"/>
</dbReference>
<evidence type="ECO:0000256" key="8">
    <source>
        <dbReference type="SAM" id="SignalP"/>
    </source>
</evidence>
<sequence>MKINILAAVVTATPVLGLGEWSSPGPYDARGPCPMLNTLANHGALPRDGKDISRNVTMNALADVLNFERDLSSFLFDFAITTNPKPNATTFSLNDLANHNVLEHDASLSRPDAHFGNTIWFNQTVFDETKSYWTDETVTFEMAAAAMLARQKSSNLTNPEFSLSELGSAFSVGESVAYVVVIGDKQTRTANRTWLEFWFEHERLPTHLGWRRPELPFTSDDLSGGMELLGNITRQTPSA</sequence>
<name>A0AAV9I267_9PEZI</name>
<evidence type="ECO:0000313" key="10">
    <source>
        <dbReference type="EMBL" id="KAK4466305.1"/>
    </source>
</evidence>
<proteinExistence type="inferred from homology"/>
<dbReference type="PANTHER" id="PTHR33577">
    <property type="entry name" value="STERIGMATOCYSTIN BIOSYNTHESIS PEROXIDASE STCC-RELATED"/>
    <property type="match status" value="1"/>
</dbReference>
<keyword evidence="3" id="KW-0349">Heme</keyword>
<dbReference type="InterPro" id="IPR036851">
    <property type="entry name" value="Chloroperoxidase-like_sf"/>
</dbReference>
<keyword evidence="6" id="KW-0408">Iron</keyword>
<evidence type="ECO:0000256" key="4">
    <source>
        <dbReference type="ARBA" id="ARBA00022723"/>
    </source>
</evidence>
<dbReference type="SUPFAM" id="SSF47571">
    <property type="entry name" value="Cloroperoxidase"/>
    <property type="match status" value="1"/>
</dbReference>
<protein>
    <submittedName>
        <fullName evidence="10">Chloroperoxidase</fullName>
    </submittedName>
</protein>
<feature type="domain" description="Heme haloperoxidase family profile" evidence="9">
    <location>
        <begin position="17"/>
        <end position="224"/>
    </location>
</feature>
<dbReference type="Proteomes" id="UP001321749">
    <property type="component" value="Unassembled WGS sequence"/>
</dbReference>